<evidence type="ECO:0000256" key="1">
    <source>
        <dbReference type="SAM" id="MobiDB-lite"/>
    </source>
</evidence>
<comment type="caution">
    <text evidence="2">The sequence shown here is derived from an EMBL/GenBank/DDBJ whole genome shotgun (WGS) entry which is preliminary data.</text>
</comment>
<feature type="region of interest" description="Disordered" evidence="1">
    <location>
        <begin position="1"/>
        <end position="152"/>
    </location>
</feature>
<accession>A0AAW0NU25</accession>
<gene>
    <name evidence="2" type="ORF">WMY93_015290</name>
</gene>
<feature type="compositionally biased region" description="Basic and acidic residues" evidence="1">
    <location>
        <begin position="1"/>
        <end position="22"/>
    </location>
</feature>
<reference evidence="3" key="1">
    <citation type="submission" date="2024-04" db="EMBL/GenBank/DDBJ databases">
        <title>Salinicola lusitanus LLJ914,a marine bacterium isolated from the Okinawa Trough.</title>
        <authorList>
            <person name="Li J."/>
        </authorList>
    </citation>
    <scope>NUCLEOTIDE SEQUENCE [LARGE SCALE GENOMIC DNA]</scope>
</reference>
<sequence length="152" mass="17065">MAESKLKQMLQRQHERRSEPHPLPKQTSMKSDASMLPPILFDNEPPSANQRSEIEVRPHSIPKQTSMKDDASMLPPILFDNEPPSANQSQVEKSKHGSMDEPISFQNEHSANQSSETDSITEARPRGNTTMSDSSMNPPITFKNKSPSVDQR</sequence>
<organism evidence="2 3">
    <name type="scientific">Mugilogobius chulae</name>
    <name type="common">yellowstripe goby</name>
    <dbReference type="NCBI Taxonomy" id="88201"/>
    <lineage>
        <taxon>Eukaryota</taxon>
        <taxon>Metazoa</taxon>
        <taxon>Chordata</taxon>
        <taxon>Craniata</taxon>
        <taxon>Vertebrata</taxon>
        <taxon>Euteleostomi</taxon>
        <taxon>Actinopterygii</taxon>
        <taxon>Neopterygii</taxon>
        <taxon>Teleostei</taxon>
        <taxon>Neoteleostei</taxon>
        <taxon>Acanthomorphata</taxon>
        <taxon>Gobiaria</taxon>
        <taxon>Gobiiformes</taxon>
        <taxon>Gobioidei</taxon>
        <taxon>Gobiidae</taxon>
        <taxon>Gobionellinae</taxon>
        <taxon>Mugilogobius</taxon>
    </lineage>
</organism>
<evidence type="ECO:0000313" key="2">
    <source>
        <dbReference type="EMBL" id="KAK7906678.1"/>
    </source>
</evidence>
<feature type="compositionally biased region" description="Polar residues" evidence="1">
    <location>
        <begin position="104"/>
        <end position="120"/>
    </location>
</feature>
<proteinExistence type="predicted"/>
<dbReference type="Proteomes" id="UP001460270">
    <property type="component" value="Unassembled WGS sequence"/>
</dbReference>
<keyword evidence="3" id="KW-1185">Reference proteome</keyword>
<dbReference type="EMBL" id="JBBPFD010000011">
    <property type="protein sequence ID" value="KAK7906678.1"/>
    <property type="molecule type" value="Genomic_DNA"/>
</dbReference>
<name>A0AAW0NU25_9GOBI</name>
<evidence type="ECO:0000313" key="3">
    <source>
        <dbReference type="Proteomes" id="UP001460270"/>
    </source>
</evidence>
<dbReference type="AlphaFoldDB" id="A0AAW0NU25"/>
<feature type="compositionally biased region" description="Polar residues" evidence="1">
    <location>
        <begin position="127"/>
        <end position="152"/>
    </location>
</feature>
<protein>
    <submittedName>
        <fullName evidence="2">Uncharacterized protein</fullName>
    </submittedName>
</protein>